<keyword evidence="4" id="KW-1185">Reference proteome</keyword>
<protein>
    <submittedName>
        <fullName evidence="3">Uncharacterized protein</fullName>
    </submittedName>
</protein>
<feature type="region of interest" description="Disordered" evidence="1">
    <location>
        <begin position="660"/>
        <end position="776"/>
    </location>
</feature>
<feature type="region of interest" description="Disordered" evidence="1">
    <location>
        <begin position="794"/>
        <end position="821"/>
    </location>
</feature>
<organism evidence="3 4">
    <name type="scientific">Diploptera punctata</name>
    <name type="common">Pacific beetle cockroach</name>
    <dbReference type="NCBI Taxonomy" id="6984"/>
    <lineage>
        <taxon>Eukaryota</taxon>
        <taxon>Metazoa</taxon>
        <taxon>Ecdysozoa</taxon>
        <taxon>Arthropoda</taxon>
        <taxon>Hexapoda</taxon>
        <taxon>Insecta</taxon>
        <taxon>Pterygota</taxon>
        <taxon>Neoptera</taxon>
        <taxon>Polyneoptera</taxon>
        <taxon>Dictyoptera</taxon>
        <taxon>Blattodea</taxon>
        <taxon>Blaberoidea</taxon>
        <taxon>Blaberidae</taxon>
        <taxon>Diplopterinae</taxon>
        <taxon>Diploptera</taxon>
    </lineage>
</organism>
<feature type="region of interest" description="Disordered" evidence="1">
    <location>
        <begin position="416"/>
        <end position="488"/>
    </location>
</feature>
<feature type="region of interest" description="Disordered" evidence="1">
    <location>
        <begin position="26"/>
        <end position="46"/>
    </location>
</feature>
<feature type="compositionally biased region" description="Basic and acidic residues" evidence="1">
    <location>
        <begin position="689"/>
        <end position="700"/>
    </location>
</feature>
<feature type="compositionally biased region" description="Basic and acidic residues" evidence="1">
    <location>
        <begin position="934"/>
        <end position="946"/>
    </location>
</feature>
<feature type="region of interest" description="Disordered" evidence="1">
    <location>
        <begin position="211"/>
        <end position="346"/>
    </location>
</feature>
<keyword evidence="2" id="KW-0732">Signal</keyword>
<evidence type="ECO:0000313" key="3">
    <source>
        <dbReference type="EMBL" id="KAJ9581149.1"/>
    </source>
</evidence>
<evidence type="ECO:0000256" key="1">
    <source>
        <dbReference type="SAM" id="MobiDB-lite"/>
    </source>
</evidence>
<dbReference type="EMBL" id="JASPKZ010008005">
    <property type="protein sequence ID" value="KAJ9581149.1"/>
    <property type="molecule type" value="Genomic_DNA"/>
</dbReference>
<feature type="compositionally biased region" description="Low complexity" evidence="1">
    <location>
        <begin position="797"/>
        <end position="811"/>
    </location>
</feature>
<feature type="chain" id="PRO_5042039937" evidence="2">
    <location>
        <begin position="20"/>
        <end position="1117"/>
    </location>
</feature>
<feature type="compositionally biased region" description="Low complexity" evidence="1">
    <location>
        <begin position="1017"/>
        <end position="1026"/>
    </location>
</feature>
<feature type="compositionally biased region" description="Low complexity" evidence="1">
    <location>
        <begin position="918"/>
        <end position="933"/>
    </location>
</feature>
<reference evidence="3" key="2">
    <citation type="submission" date="2023-05" db="EMBL/GenBank/DDBJ databases">
        <authorList>
            <person name="Fouks B."/>
        </authorList>
    </citation>
    <scope>NUCLEOTIDE SEQUENCE</scope>
    <source>
        <strain evidence="3">Stay&amp;Tobe</strain>
        <tissue evidence="3">Testes</tissue>
    </source>
</reference>
<accession>A0AAD7ZI72</accession>
<comment type="caution">
    <text evidence="3">The sequence shown here is derived from an EMBL/GenBank/DDBJ whole genome shotgun (WGS) entry which is preliminary data.</text>
</comment>
<sequence>MFSFLQGFLLLYTSSICAAQQYSPPQYEVHDDGESPQASSGKGSDYSKYYASETNADAQAAVQDSGFVRPIDFSSLFGANGVGFGGGAAGSNQVFRPSNSDVNTFALPLSQGISVFPAELQGSATKNEEAGFTSPNVKFPSLFDATGSASEIGFRPQDFLKKSGANDDDKISEGTTVIGNTGFYSPAFTKLDSEYNVNPGPHYSHRAIPAAAEQYPKKSSYKAESEEQEDSGEYRPTSSSSDDKYDEKPNYKTPPSESYSYKPTTYKSSKPEYAEGKSSYPSPSERYTFKPVLTAPTPEYVKSNYRASATGNPSQSSPSEYYPSKTSYRPSATEQHKTKSTYSSPAPLDIYGKISTYTPLPTEQREGKLRYSPSAEPEIIYGKGKAPVYQPLASEPHQGKSSYPTAFSKDIYNDKYVAKPSPTSQSKFYDNPSIPYSTGSDPSVPYTKSISTTVGSPTNTEETYQEEPAGHGPPEYAPSGSKTDKKTCKKIQKRLSADDVATGRFRRDAMTCYQCEDPKTGGTYEKCSYTSDPNSNSYFVGHAQKYSTDTSNKPKSYRYRRYLSRDPFGIEAEEEELLAAETRSRVIRQDSGYSYSSTGHDDKGDYNFGPEFFTDSSDDFITEYKPSGATIDEKHCKKAGHMNSALTRKSLRKITIFLRTKHLHPSGKPYTERQTGYEKPEGAASYYEPHSRHTRQEPSKSVKNAGETKSQPESEIEKKFGIPYDLAASTRRETTTNLKPGVGLDPYLYGEAEKYNPKTVDKTAEGTEQHDSYFPGGKSYDEYFRHLFPELHEEGKGSASSDSESYEYPSSTNTNSDAKVPSFEYKTSLPEYFTDTEQKKDLEKVLGEFTQKDRSSCKKVVKDKMTCYKCVDKKGMQHEECMFVAASEPKSSHLAYHEVKEFRLVPKPGVGDGKESASSNLPVASDSVSSSSSDNKRTTETKDKTTEASTTVLPKQRRKTFFKKVASSSTTPTPVADNKYDETAQLDLFKVSQKPSSNAKSPRVVKVTRRSSKTAVLTTTTTTLTTPAPPEKNEKLAKITDSNAAGSEKHETKIKKSKVAPPEPELSASDLSPDGHYTSETKTRYDPVLKVHLPEYMLSRSEHEAIFDEVMASGRRR</sequence>
<feature type="signal peptide" evidence="2">
    <location>
        <begin position="1"/>
        <end position="19"/>
    </location>
</feature>
<feature type="region of interest" description="Disordered" evidence="1">
    <location>
        <begin position="906"/>
        <end position="955"/>
    </location>
</feature>
<feature type="compositionally biased region" description="Basic and acidic residues" evidence="1">
    <location>
        <begin position="710"/>
        <end position="720"/>
    </location>
</feature>
<name>A0AAD7ZI72_DIPPU</name>
<dbReference type="AlphaFoldDB" id="A0AAD7ZI72"/>
<evidence type="ECO:0000256" key="2">
    <source>
        <dbReference type="SAM" id="SignalP"/>
    </source>
</evidence>
<feature type="region of interest" description="Disordered" evidence="1">
    <location>
        <begin position="991"/>
        <end position="1083"/>
    </location>
</feature>
<feature type="compositionally biased region" description="Low complexity" evidence="1">
    <location>
        <begin position="313"/>
        <end position="324"/>
    </location>
</feature>
<proteinExistence type="predicted"/>
<feature type="compositionally biased region" description="Low complexity" evidence="1">
    <location>
        <begin position="251"/>
        <end position="268"/>
    </location>
</feature>
<reference evidence="3" key="1">
    <citation type="journal article" date="2023" name="IScience">
        <title>Live-bearing cockroach genome reveals convergent evolutionary mechanisms linked to viviparity in insects and beyond.</title>
        <authorList>
            <person name="Fouks B."/>
            <person name="Harrison M.C."/>
            <person name="Mikhailova A.A."/>
            <person name="Marchal E."/>
            <person name="English S."/>
            <person name="Carruthers M."/>
            <person name="Jennings E.C."/>
            <person name="Chiamaka E.L."/>
            <person name="Frigard R.A."/>
            <person name="Pippel M."/>
            <person name="Attardo G.M."/>
            <person name="Benoit J.B."/>
            <person name="Bornberg-Bauer E."/>
            <person name="Tobe S.S."/>
        </authorList>
    </citation>
    <scope>NUCLEOTIDE SEQUENCE</scope>
    <source>
        <strain evidence="3">Stay&amp;Tobe</strain>
    </source>
</reference>
<evidence type="ECO:0000313" key="4">
    <source>
        <dbReference type="Proteomes" id="UP001233999"/>
    </source>
</evidence>
<feature type="compositionally biased region" description="Basic and acidic residues" evidence="1">
    <location>
        <begin position="241"/>
        <end position="250"/>
    </location>
</feature>
<gene>
    <name evidence="3" type="ORF">L9F63_023669</name>
</gene>
<feature type="compositionally biased region" description="Polar residues" evidence="1">
    <location>
        <begin position="421"/>
        <end position="462"/>
    </location>
</feature>
<dbReference type="Proteomes" id="UP001233999">
    <property type="component" value="Unassembled WGS sequence"/>
</dbReference>
<feature type="compositionally biased region" description="Basic and acidic residues" evidence="1">
    <location>
        <begin position="751"/>
        <end position="771"/>
    </location>
</feature>